<feature type="transmembrane region" description="Helical" evidence="7">
    <location>
        <begin position="98"/>
        <end position="122"/>
    </location>
</feature>
<evidence type="ECO:0000256" key="2">
    <source>
        <dbReference type="ARBA" id="ARBA00022692"/>
    </source>
</evidence>
<protein>
    <submittedName>
        <fullName evidence="9">Integral membrane protein</fullName>
    </submittedName>
</protein>
<dbReference type="PANTHER" id="PTHR33048">
    <property type="entry name" value="PTH11-LIKE INTEGRAL MEMBRANE PROTEIN (AFU_ORTHOLOGUE AFUA_5G11245)"/>
    <property type="match status" value="1"/>
</dbReference>
<feature type="transmembrane region" description="Helical" evidence="7">
    <location>
        <begin position="217"/>
        <end position="236"/>
    </location>
</feature>
<sequence length="436" mass="48373">MDGSLAPPAPRDGIQDRGMRLFAVQLGFLLAAVFFVLARAYVKTCIVKGLTVEDWLIFGAMLGYTAHGVLVLHGIIYGATGKHLTEVTVNQAAISLRAWYICEVLYSPITLAIRTSICLVLLRLTFVRVHRLVIYANLVVVWIISFAFFCIVAFQCMPPSYFWRQLYGGSGSCNSFNLVPITAVTHSIILAMSDWFMGLLPIVLLWNVNLNWRTKALVAALLGLGITAGIALIIRIPYVRRFDVSADFLYESIDVAIWSVLEPALGIMAASVTSLRPLFKSWISERSKKIEQSRRSETGWIGANGYREAKRISSPSARADKSENSNFAARTSDDIGGALSGTESDIELKRTFTDDVWDEHEDCGTSRQSFNLSQRSHVQNRLAREMPVSIIRTTTNVLPRSKREIDQIWPLAEGPAGKEEDNPIRGRIGDRGSSLA</sequence>
<dbReference type="AlphaFoldDB" id="A0A135UQ23"/>
<evidence type="ECO:0000256" key="7">
    <source>
        <dbReference type="SAM" id="Phobius"/>
    </source>
</evidence>
<feature type="transmembrane region" description="Helical" evidence="7">
    <location>
        <begin position="134"/>
        <end position="154"/>
    </location>
</feature>
<dbReference type="InterPro" id="IPR052337">
    <property type="entry name" value="SAT4-like"/>
</dbReference>
<organism evidence="9 10">
    <name type="scientific">Colletotrichum nymphaeae SA-01</name>
    <dbReference type="NCBI Taxonomy" id="1460502"/>
    <lineage>
        <taxon>Eukaryota</taxon>
        <taxon>Fungi</taxon>
        <taxon>Dikarya</taxon>
        <taxon>Ascomycota</taxon>
        <taxon>Pezizomycotina</taxon>
        <taxon>Sordariomycetes</taxon>
        <taxon>Hypocreomycetidae</taxon>
        <taxon>Glomerellales</taxon>
        <taxon>Glomerellaceae</taxon>
        <taxon>Colletotrichum</taxon>
        <taxon>Colletotrichum acutatum species complex</taxon>
    </lineage>
</organism>
<dbReference type="InterPro" id="IPR049326">
    <property type="entry name" value="Rhodopsin_dom_fungi"/>
</dbReference>
<dbReference type="GO" id="GO:0016020">
    <property type="term" value="C:membrane"/>
    <property type="evidence" value="ECO:0007669"/>
    <property type="project" value="UniProtKB-SubCell"/>
</dbReference>
<feature type="compositionally biased region" description="Basic and acidic residues" evidence="6">
    <location>
        <begin position="416"/>
        <end position="430"/>
    </location>
</feature>
<dbReference type="Proteomes" id="UP000070054">
    <property type="component" value="Unassembled WGS sequence"/>
</dbReference>
<evidence type="ECO:0000256" key="6">
    <source>
        <dbReference type="SAM" id="MobiDB-lite"/>
    </source>
</evidence>
<comment type="caution">
    <text evidence="9">The sequence shown here is derived from an EMBL/GenBank/DDBJ whole genome shotgun (WGS) entry which is preliminary data.</text>
</comment>
<evidence type="ECO:0000256" key="3">
    <source>
        <dbReference type="ARBA" id="ARBA00022989"/>
    </source>
</evidence>
<evidence type="ECO:0000256" key="4">
    <source>
        <dbReference type="ARBA" id="ARBA00023136"/>
    </source>
</evidence>
<comment type="similarity">
    <text evidence="5">Belongs to the SAT4 family.</text>
</comment>
<dbReference type="PANTHER" id="PTHR33048:SF96">
    <property type="entry name" value="INTEGRAL MEMBRANE PROTEIN"/>
    <property type="match status" value="1"/>
</dbReference>
<reference evidence="9 10" key="1">
    <citation type="submission" date="2014-02" db="EMBL/GenBank/DDBJ databases">
        <title>The genome sequence of Colletotrichum nymphaeae SA-01.</title>
        <authorList>
            <person name="Baroncelli R."/>
            <person name="Thon M.R."/>
        </authorList>
    </citation>
    <scope>NUCLEOTIDE SEQUENCE [LARGE SCALE GENOMIC DNA]</scope>
    <source>
        <strain evidence="9 10">SA-01</strain>
    </source>
</reference>
<gene>
    <name evidence="9" type="ORF">CNYM01_14035</name>
</gene>
<evidence type="ECO:0000259" key="8">
    <source>
        <dbReference type="Pfam" id="PF20684"/>
    </source>
</evidence>
<feature type="region of interest" description="Disordered" evidence="6">
    <location>
        <begin position="410"/>
        <end position="436"/>
    </location>
</feature>
<feature type="transmembrane region" description="Helical" evidence="7">
    <location>
        <begin position="54"/>
        <end position="78"/>
    </location>
</feature>
<proteinExistence type="inferred from homology"/>
<feature type="transmembrane region" description="Helical" evidence="7">
    <location>
        <begin position="20"/>
        <end position="42"/>
    </location>
</feature>
<name>A0A135UQ23_9PEZI</name>
<evidence type="ECO:0000256" key="5">
    <source>
        <dbReference type="ARBA" id="ARBA00038359"/>
    </source>
</evidence>
<feature type="domain" description="Rhodopsin" evidence="8">
    <location>
        <begin position="38"/>
        <end position="280"/>
    </location>
</feature>
<evidence type="ECO:0000256" key="1">
    <source>
        <dbReference type="ARBA" id="ARBA00004141"/>
    </source>
</evidence>
<evidence type="ECO:0000313" key="9">
    <source>
        <dbReference type="EMBL" id="KXH62494.1"/>
    </source>
</evidence>
<comment type="subcellular location">
    <subcellularLocation>
        <location evidence="1">Membrane</location>
        <topology evidence="1">Multi-pass membrane protein</topology>
    </subcellularLocation>
</comment>
<evidence type="ECO:0000313" key="10">
    <source>
        <dbReference type="Proteomes" id="UP000070054"/>
    </source>
</evidence>
<dbReference type="EMBL" id="JEMN01000283">
    <property type="protein sequence ID" value="KXH62494.1"/>
    <property type="molecule type" value="Genomic_DNA"/>
</dbReference>
<feature type="transmembrane region" description="Helical" evidence="7">
    <location>
        <begin position="184"/>
        <end position="205"/>
    </location>
</feature>
<dbReference type="Pfam" id="PF20684">
    <property type="entry name" value="Fung_rhodopsin"/>
    <property type="match status" value="1"/>
</dbReference>
<accession>A0A135UQ23</accession>
<keyword evidence="2 7" id="KW-0812">Transmembrane</keyword>
<keyword evidence="3 7" id="KW-1133">Transmembrane helix</keyword>
<keyword evidence="4 7" id="KW-0472">Membrane</keyword>
<feature type="region of interest" description="Disordered" evidence="6">
    <location>
        <begin position="312"/>
        <end position="340"/>
    </location>
</feature>
<keyword evidence="10" id="KW-1185">Reference proteome</keyword>
<dbReference type="OrthoDB" id="3936451at2759"/>